<dbReference type="EMBL" id="MRCG01000009">
    <property type="protein sequence ID" value="OKH47495.1"/>
    <property type="molecule type" value="Genomic_DNA"/>
</dbReference>
<dbReference type="STRING" id="549789.NIES30_13635"/>
<dbReference type="InterPro" id="IPR002491">
    <property type="entry name" value="ABC_transptr_periplasmic_BD"/>
</dbReference>
<reference evidence="6 7" key="1">
    <citation type="submission" date="2016-11" db="EMBL/GenBank/DDBJ databases">
        <title>Draft Genome Sequences of Nine Cyanobacterial Strains from Diverse Habitats.</title>
        <authorList>
            <person name="Zhu T."/>
            <person name="Hou S."/>
            <person name="Lu X."/>
            <person name="Hess W.R."/>
        </authorList>
    </citation>
    <scope>NUCLEOTIDE SEQUENCE [LARGE SCALE GENOMIC DNA]</scope>
    <source>
        <strain evidence="6 7">NIES-30</strain>
    </source>
</reference>
<keyword evidence="7" id="KW-1185">Reference proteome</keyword>
<evidence type="ECO:0000256" key="1">
    <source>
        <dbReference type="ARBA" id="ARBA00004196"/>
    </source>
</evidence>
<dbReference type="PROSITE" id="PS50983">
    <property type="entry name" value="FE_B12_PBP"/>
    <property type="match status" value="1"/>
</dbReference>
<evidence type="ECO:0000313" key="6">
    <source>
        <dbReference type="EMBL" id="OKH47495.1"/>
    </source>
</evidence>
<evidence type="ECO:0000256" key="2">
    <source>
        <dbReference type="ARBA" id="ARBA00008814"/>
    </source>
</evidence>
<feature type="domain" description="Fe/B12 periplasmic-binding" evidence="5">
    <location>
        <begin position="65"/>
        <end position="334"/>
    </location>
</feature>
<sequence>MSEVRHLSLQVLKQWAINLVLTLLTLGLVVACQGGESSVDQSAAVDCTEVEHAAGTTCVPKTYERLVTLDGVTFEYAIASGLSPIATAVSGLVDHMAEQVAQVENVGQTGEPNLEEVLALKPDLIVGLDNNQAAYAQAAQIAPTLMFSFEHSGQWKTLFQQMAAALGQADAAQQTMADYDARTADFKAQMGDRLNDLQVSVVRIYPETINLYLRDSFAGTVLQDVGLARPPAQDIGADEAAALFDNPIQTSISRELLGQADGDVIFLWTGENTPEATATAKQKLETLRQDPLWRQLKAVQAGRVYTVPSHWIGSGPIAANAILDDLFKYLVEPS</sequence>
<dbReference type="Proteomes" id="UP000185557">
    <property type="component" value="Unassembled WGS sequence"/>
</dbReference>
<dbReference type="PANTHER" id="PTHR30532:SF25">
    <property type="entry name" value="IRON(III) DICITRATE-BINDING PERIPLASMIC PROTEIN"/>
    <property type="match status" value="1"/>
</dbReference>
<keyword evidence="4" id="KW-0732">Signal</keyword>
<accession>A0A1U7J4S0</accession>
<dbReference type="GO" id="GO:0030288">
    <property type="term" value="C:outer membrane-bounded periplasmic space"/>
    <property type="evidence" value="ECO:0007669"/>
    <property type="project" value="TreeGrafter"/>
</dbReference>
<dbReference type="PROSITE" id="PS51257">
    <property type="entry name" value="PROKAR_LIPOPROTEIN"/>
    <property type="match status" value="1"/>
</dbReference>
<proteinExistence type="inferred from homology"/>
<dbReference type="CDD" id="cd01146">
    <property type="entry name" value="FhuD"/>
    <property type="match status" value="1"/>
</dbReference>
<evidence type="ECO:0000256" key="3">
    <source>
        <dbReference type="ARBA" id="ARBA00022448"/>
    </source>
</evidence>
<protein>
    <submittedName>
        <fullName evidence="6">Amino acid ABC transporter substrate-binding protein</fullName>
    </submittedName>
</protein>
<comment type="subcellular location">
    <subcellularLocation>
        <location evidence="1">Cell envelope</location>
    </subcellularLocation>
</comment>
<evidence type="ECO:0000313" key="7">
    <source>
        <dbReference type="Proteomes" id="UP000185557"/>
    </source>
</evidence>
<gene>
    <name evidence="6" type="ORF">NIES30_13635</name>
</gene>
<dbReference type="PANTHER" id="PTHR30532">
    <property type="entry name" value="IRON III DICITRATE-BINDING PERIPLASMIC PROTEIN"/>
    <property type="match status" value="1"/>
</dbReference>
<dbReference type="Gene3D" id="3.40.50.1980">
    <property type="entry name" value="Nitrogenase molybdenum iron protein domain"/>
    <property type="match status" value="2"/>
</dbReference>
<dbReference type="GO" id="GO:1901678">
    <property type="term" value="P:iron coordination entity transport"/>
    <property type="evidence" value="ECO:0007669"/>
    <property type="project" value="UniProtKB-ARBA"/>
</dbReference>
<keyword evidence="3" id="KW-0813">Transport</keyword>
<evidence type="ECO:0000259" key="5">
    <source>
        <dbReference type="PROSITE" id="PS50983"/>
    </source>
</evidence>
<dbReference type="InterPro" id="IPR051313">
    <property type="entry name" value="Bact_iron-sidero_bind"/>
</dbReference>
<dbReference type="Pfam" id="PF01497">
    <property type="entry name" value="Peripla_BP_2"/>
    <property type="match status" value="1"/>
</dbReference>
<comment type="caution">
    <text evidence="6">The sequence shown here is derived from an EMBL/GenBank/DDBJ whole genome shotgun (WGS) entry which is preliminary data.</text>
</comment>
<organism evidence="6 7">
    <name type="scientific">Phormidium tenue NIES-30</name>
    <dbReference type="NCBI Taxonomy" id="549789"/>
    <lineage>
        <taxon>Bacteria</taxon>
        <taxon>Bacillati</taxon>
        <taxon>Cyanobacteriota</taxon>
        <taxon>Cyanophyceae</taxon>
        <taxon>Oscillatoriophycideae</taxon>
        <taxon>Oscillatoriales</taxon>
        <taxon>Oscillatoriaceae</taxon>
        <taxon>Phormidium</taxon>
    </lineage>
</organism>
<dbReference type="SUPFAM" id="SSF53807">
    <property type="entry name" value="Helical backbone' metal receptor"/>
    <property type="match status" value="1"/>
</dbReference>
<name>A0A1U7J4S0_9CYAN</name>
<comment type="similarity">
    <text evidence="2">Belongs to the bacterial solute-binding protein 8 family.</text>
</comment>
<evidence type="ECO:0000256" key="4">
    <source>
        <dbReference type="ARBA" id="ARBA00022729"/>
    </source>
</evidence>
<dbReference type="AlphaFoldDB" id="A0A1U7J4S0"/>